<name>A0ABV1RM87_9ALTE</name>
<organism evidence="2 3">
    <name type="scientific">Catenovulum sediminis</name>
    <dbReference type="NCBI Taxonomy" id="1740262"/>
    <lineage>
        <taxon>Bacteria</taxon>
        <taxon>Pseudomonadati</taxon>
        <taxon>Pseudomonadota</taxon>
        <taxon>Gammaproteobacteria</taxon>
        <taxon>Alteromonadales</taxon>
        <taxon>Alteromonadaceae</taxon>
        <taxon>Catenovulum</taxon>
    </lineage>
</organism>
<accession>A0ABV1RM87</accession>
<dbReference type="Gene3D" id="6.10.140.190">
    <property type="match status" value="1"/>
</dbReference>
<dbReference type="Proteomes" id="UP001467690">
    <property type="component" value="Unassembled WGS sequence"/>
</dbReference>
<evidence type="ECO:0000313" key="3">
    <source>
        <dbReference type="Proteomes" id="UP001467690"/>
    </source>
</evidence>
<dbReference type="InterPro" id="IPR018309">
    <property type="entry name" value="Tscrpt_reg_PadR_C"/>
</dbReference>
<sequence>MYFGYRLVNRGLTIFKPLDALVYMTLRKGIMTLNAQIDWCDAYLNKLQTK</sequence>
<feature type="domain" description="Transcription regulator PadR C-terminal" evidence="1">
    <location>
        <begin position="19"/>
        <end position="47"/>
    </location>
</feature>
<dbReference type="Pfam" id="PF10400">
    <property type="entry name" value="Vir_act_alpha_C"/>
    <property type="match status" value="1"/>
</dbReference>
<dbReference type="EMBL" id="JBELOE010000281">
    <property type="protein sequence ID" value="MER2494056.1"/>
    <property type="molecule type" value="Genomic_DNA"/>
</dbReference>
<dbReference type="RefSeq" id="WP_350403083.1">
    <property type="nucleotide sequence ID" value="NZ_JBELOE010000281.1"/>
</dbReference>
<evidence type="ECO:0000313" key="2">
    <source>
        <dbReference type="EMBL" id="MER2494056.1"/>
    </source>
</evidence>
<comment type="caution">
    <text evidence="2">The sequence shown here is derived from an EMBL/GenBank/DDBJ whole genome shotgun (WGS) entry which is preliminary data.</text>
</comment>
<proteinExistence type="predicted"/>
<evidence type="ECO:0000259" key="1">
    <source>
        <dbReference type="Pfam" id="PF10400"/>
    </source>
</evidence>
<protein>
    <recommendedName>
        <fullName evidence="1">Transcription regulator PadR C-terminal domain-containing protein</fullName>
    </recommendedName>
</protein>
<keyword evidence="3" id="KW-1185">Reference proteome</keyword>
<gene>
    <name evidence="2" type="ORF">ABS311_19450</name>
</gene>
<reference evidence="2 3" key="1">
    <citation type="submission" date="2024-06" db="EMBL/GenBank/DDBJ databases">
        <authorList>
            <person name="Chen R.Y."/>
        </authorList>
    </citation>
    <scope>NUCLEOTIDE SEQUENCE [LARGE SCALE GENOMIC DNA]</scope>
    <source>
        <strain evidence="2 3">D2</strain>
    </source>
</reference>